<proteinExistence type="predicted"/>
<name>A0ABQ5TLZ3_9BACI</name>
<dbReference type="Proteomes" id="UP001275436">
    <property type="component" value="Unassembled WGS sequence"/>
</dbReference>
<keyword evidence="2" id="KW-1185">Reference proteome</keyword>
<organism evidence="1 2">
    <name type="scientific">Oceanobacillus kimchii</name>
    <dbReference type="NCBI Taxonomy" id="746691"/>
    <lineage>
        <taxon>Bacteria</taxon>
        <taxon>Bacillati</taxon>
        <taxon>Bacillota</taxon>
        <taxon>Bacilli</taxon>
        <taxon>Bacillales</taxon>
        <taxon>Bacillaceae</taxon>
        <taxon>Oceanobacillus</taxon>
    </lineage>
</organism>
<dbReference type="RefSeq" id="WP_317958014.1">
    <property type="nucleotide sequence ID" value="NZ_BSKO01000001.1"/>
</dbReference>
<protein>
    <recommendedName>
        <fullName evidence="3">HK97 gp10 family phage protein</fullName>
    </recommendedName>
</protein>
<sequence length="157" mass="17596">MAYHKSLKNLFADMEAKANSIMANDVFDKVVEVQSEMVEKHVYDAYDPTAYSRRGRNGGLADPNNNVATFFSINGAMQMLIENITTGSDEGTYIAGLVEYGHNNGYGKYQYPYSSTQDPNFLLPRPFISETIKHLQASGIIRQAFIEGFNKRGITTY</sequence>
<evidence type="ECO:0000313" key="1">
    <source>
        <dbReference type="EMBL" id="GLO66130.1"/>
    </source>
</evidence>
<dbReference type="EMBL" id="BSKO01000001">
    <property type="protein sequence ID" value="GLO66130.1"/>
    <property type="molecule type" value="Genomic_DNA"/>
</dbReference>
<reference evidence="1 2" key="1">
    <citation type="submission" date="2023-02" db="EMBL/GenBank/DDBJ databases">
        <title>Oceanobacillus kimchii IFOP_LL358 isolated form Alexandrium catenella lab strain.</title>
        <authorList>
            <person name="Gajardo G."/>
            <person name="Ueki S."/>
            <person name="Maruyama F."/>
        </authorList>
    </citation>
    <scope>NUCLEOTIDE SEQUENCE [LARGE SCALE GENOMIC DNA]</scope>
    <source>
        <strain evidence="1 2">IFOP_LL358</strain>
    </source>
</reference>
<evidence type="ECO:0000313" key="2">
    <source>
        <dbReference type="Proteomes" id="UP001275436"/>
    </source>
</evidence>
<gene>
    <name evidence="1" type="ORF">MACH08_19140</name>
</gene>
<comment type="caution">
    <text evidence="1">The sequence shown here is derived from an EMBL/GenBank/DDBJ whole genome shotgun (WGS) entry which is preliminary data.</text>
</comment>
<evidence type="ECO:0008006" key="3">
    <source>
        <dbReference type="Google" id="ProtNLM"/>
    </source>
</evidence>
<accession>A0ABQ5TLZ3</accession>